<organism evidence="1 2">
    <name type="scientific">Actinoplanes oblitus</name>
    <dbReference type="NCBI Taxonomy" id="3040509"/>
    <lineage>
        <taxon>Bacteria</taxon>
        <taxon>Bacillati</taxon>
        <taxon>Actinomycetota</taxon>
        <taxon>Actinomycetes</taxon>
        <taxon>Micromonosporales</taxon>
        <taxon>Micromonosporaceae</taxon>
        <taxon>Actinoplanes</taxon>
    </lineage>
</organism>
<proteinExistence type="predicted"/>
<keyword evidence="2" id="KW-1185">Reference proteome</keyword>
<dbReference type="EMBL" id="CP126980">
    <property type="protein sequence ID" value="WIM97987.1"/>
    <property type="molecule type" value="Genomic_DNA"/>
</dbReference>
<protein>
    <submittedName>
        <fullName evidence="1">Uncharacterized protein</fullName>
    </submittedName>
</protein>
<dbReference type="RefSeq" id="WP_284919380.1">
    <property type="nucleotide sequence ID" value="NZ_CP126980.1"/>
</dbReference>
<name>A0ABY8WKJ0_9ACTN</name>
<dbReference type="Proteomes" id="UP001240150">
    <property type="component" value="Chromosome"/>
</dbReference>
<evidence type="ECO:0000313" key="2">
    <source>
        <dbReference type="Proteomes" id="UP001240150"/>
    </source>
</evidence>
<reference evidence="1 2" key="1">
    <citation type="submission" date="2023-06" db="EMBL/GenBank/DDBJ databases">
        <authorList>
            <person name="Yushchuk O."/>
            <person name="Binda E."/>
            <person name="Ruckert-Reed C."/>
            <person name="Fedorenko V."/>
            <person name="Kalinowski J."/>
            <person name="Marinelli F."/>
        </authorList>
    </citation>
    <scope>NUCLEOTIDE SEQUENCE [LARGE SCALE GENOMIC DNA]</scope>
    <source>
        <strain evidence="1 2">NRRL 3884</strain>
    </source>
</reference>
<gene>
    <name evidence="1" type="ORF">ACTOB_001555</name>
</gene>
<accession>A0ABY8WKJ0</accession>
<sequence length="120" mass="12937">MGEFVQIRTSPASLIEIGHRMQGAGEDLEKKVAEIGRGITAHENDRALPPNDKYTAEYRTKYTEAVKDSEGNSSPSNEAVVKSCGFCGTMLIRVGETVANAMVNYQSADEDAAGDIRKAV</sequence>
<evidence type="ECO:0000313" key="1">
    <source>
        <dbReference type="EMBL" id="WIM97987.1"/>
    </source>
</evidence>